<evidence type="ECO:0000313" key="2">
    <source>
        <dbReference type="EMBL" id="CAG8426155.1"/>
    </source>
</evidence>
<dbReference type="InterPro" id="IPR052766">
    <property type="entry name" value="S41A_metabolite_peptidase"/>
</dbReference>
<evidence type="ECO:0000313" key="3">
    <source>
        <dbReference type="Proteomes" id="UP001152649"/>
    </source>
</evidence>
<accession>A0A9W4JXS5</accession>
<proteinExistence type="predicted"/>
<dbReference type="PANTHER" id="PTHR37049">
    <property type="entry name" value="PEPTIDASE S41 FAMILY PROTEIN"/>
    <property type="match status" value="1"/>
</dbReference>
<dbReference type="Proteomes" id="UP001152649">
    <property type="component" value="Unassembled WGS sequence"/>
</dbReference>
<dbReference type="InterPro" id="IPR056186">
    <property type="entry name" value="PDZ_CPAF-rel"/>
</dbReference>
<evidence type="ECO:0000259" key="1">
    <source>
        <dbReference type="Pfam" id="PF23658"/>
    </source>
</evidence>
<organism evidence="2 3">
    <name type="scientific">Penicillium salamii</name>
    <dbReference type="NCBI Taxonomy" id="1612424"/>
    <lineage>
        <taxon>Eukaryota</taxon>
        <taxon>Fungi</taxon>
        <taxon>Dikarya</taxon>
        <taxon>Ascomycota</taxon>
        <taxon>Pezizomycotina</taxon>
        <taxon>Eurotiomycetes</taxon>
        <taxon>Eurotiomycetidae</taxon>
        <taxon>Eurotiales</taxon>
        <taxon>Aspergillaceae</taxon>
        <taxon>Penicillium</taxon>
    </lineage>
</organism>
<protein>
    <recommendedName>
        <fullName evidence="1">CPAF-like PDZ domain-containing protein</fullName>
    </recommendedName>
</protein>
<feature type="domain" description="CPAF-like PDZ" evidence="1">
    <location>
        <begin position="95"/>
        <end position="153"/>
    </location>
</feature>
<dbReference type="EMBL" id="CAJVPG010000450">
    <property type="protein sequence ID" value="CAG8426155.1"/>
    <property type="molecule type" value="Genomic_DNA"/>
</dbReference>
<dbReference type="Pfam" id="PF23658">
    <property type="entry name" value="PDZ_CPAF_rel"/>
    <property type="match status" value="1"/>
</dbReference>
<comment type="caution">
    <text evidence="2">The sequence shown here is derived from an EMBL/GenBank/DDBJ whole genome shotgun (WGS) entry which is preliminary data.</text>
</comment>
<reference evidence="2" key="1">
    <citation type="submission" date="2021-07" db="EMBL/GenBank/DDBJ databases">
        <authorList>
            <person name="Branca A.L. A."/>
        </authorList>
    </citation>
    <scope>NUCLEOTIDE SEQUENCE</scope>
</reference>
<dbReference type="PANTHER" id="PTHR37049:SF4">
    <property type="entry name" value="RHODANESE DOMAIN-CONTAINING PROTEIN"/>
    <property type="match status" value="1"/>
</dbReference>
<keyword evidence="3" id="KW-1185">Reference proteome</keyword>
<gene>
    <name evidence="2" type="ORF">PSALAMII_LOCUS10438</name>
</gene>
<sequence length="164" mass="18196">MPLDEGRAVSFVEEYRKYLQFQSTLEILPNPPEGYLMPPTDLLGGLDEIQVKAAIGFYSNQYDFDTAISDLLKSAYDGHLAIRLCSLHYFGLEIDMPLVSISSNGTALPQVYAYNDALQLQNESSVSPIISINGEDVMGYLLSVGYGSQDWDAMLVCHSKVETR</sequence>
<dbReference type="AlphaFoldDB" id="A0A9W4JXS5"/>
<dbReference type="OrthoDB" id="2328924at2759"/>
<name>A0A9W4JXS5_9EURO</name>